<dbReference type="Proteomes" id="UP000294513">
    <property type="component" value="Unassembled WGS sequence"/>
</dbReference>
<feature type="transmembrane region" description="Helical" evidence="8">
    <location>
        <begin position="92"/>
        <end position="112"/>
    </location>
</feature>
<evidence type="ECO:0000256" key="1">
    <source>
        <dbReference type="ARBA" id="ARBA00004651"/>
    </source>
</evidence>
<dbReference type="Pfam" id="PF01032">
    <property type="entry name" value="FecCD"/>
    <property type="match status" value="1"/>
</dbReference>
<keyword evidence="3" id="KW-0813">Transport</keyword>
<dbReference type="GO" id="GO:0033214">
    <property type="term" value="P:siderophore-iron import into cell"/>
    <property type="evidence" value="ECO:0007669"/>
    <property type="project" value="TreeGrafter"/>
</dbReference>
<evidence type="ECO:0000256" key="4">
    <source>
        <dbReference type="ARBA" id="ARBA00022475"/>
    </source>
</evidence>
<dbReference type="GO" id="GO:0005886">
    <property type="term" value="C:plasma membrane"/>
    <property type="evidence" value="ECO:0007669"/>
    <property type="project" value="UniProtKB-SubCell"/>
</dbReference>
<comment type="subcellular location">
    <subcellularLocation>
        <location evidence="1">Cell membrane</location>
        <topology evidence="1">Multi-pass membrane protein</topology>
    </subcellularLocation>
</comment>
<dbReference type="Gene3D" id="1.10.3470.10">
    <property type="entry name" value="ABC transporter involved in vitamin B12 uptake, BtuC"/>
    <property type="match status" value="1"/>
</dbReference>
<dbReference type="PANTHER" id="PTHR30472:SF1">
    <property type="entry name" value="FE(3+) DICITRATE TRANSPORT SYSTEM PERMEASE PROTEIN FECC-RELATED"/>
    <property type="match status" value="1"/>
</dbReference>
<evidence type="ECO:0000313" key="9">
    <source>
        <dbReference type="EMBL" id="TDD75822.1"/>
    </source>
</evidence>
<sequence length="333" mass="33344">MPGRSRATGVAVLILLLAGVTVLSFAVGAKSIAPGQVWHVLLHRDGSDDAIVVWDRRLPRTLLGLAGGAALGLAGALMQALSRNPLADPGLLGVNAGAAAAVVAAGTVLPAAGLGTTIWFAFAGAALATAIVYALGRGGGARRATPVRLVLAGMATSAVLASFTAALTLVDDDSADRLRFWMVGSLAAAQGGEVVRVVPFIAVAAAVGVALSSQLNALALGDEAGRALGVDPGRLRIAALAVVTVLCGAATAAIGPITFVGLMVPHAVRLVTGPDQRWVLPFSMLLAPVVLLGSDIVGRVAARPGELEAGVVTAFLGAPLFILLVRGRKVADL</sequence>
<dbReference type="FunFam" id="1.10.3470.10:FF:000001">
    <property type="entry name" value="Vitamin B12 ABC transporter permease BtuC"/>
    <property type="match status" value="1"/>
</dbReference>
<dbReference type="InterPro" id="IPR000522">
    <property type="entry name" value="ABC_transptr_permease_BtuC"/>
</dbReference>
<proteinExistence type="inferred from homology"/>
<evidence type="ECO:0000256" key="8">
    <source>
        <dbReference type="SAM" id="Phobius"/>
    </source>
</evidence>
<dbReference type="SUPFAM" id="SSF81345">
    <property type="entry name" value="ABC transporter involved in vitamin B12 uptake, BtuC"/>
    <property type="match status" value="1"/>
</dbReference>
<name>A0A4R5AYP8_9ACTN</name>
<keyword evidence="5 8" id="KW-0812">Transmembrane</keyword>
<evidence type="ECO:0000313" key="10">
    <source>
        <dbReference type="Proteomes" id="UP000294513"/>
    </source>
</evidence>
<protein>
    <recommendedName>
        <fullName evidence="11">Iron chelate uptake ABC transporter family permease subunit</fullName>
    </recommendedName>
</protein>
<evidence type="ECO:0000256" key="2">
    <source>
        <dbReference type="ARBA" id="ARBA00007935"/>
    </source>
</evidence>
<dbReference type="CDD" id="cd06550">
    <property type="entry name" value="TM_ABC_iron-siderophores_like"/>
    <property type="match status" value="1"/>
</dbReference>
<comment type="similarity">
    <text evidence="2">Belongs to the binding-protein-dependent transport system permease family. FecCD subfamily.</text>
</comment>
<keyword evidence="10" id="KW-1185">Reference proteome</keyword>
<comment type="caution">
    <text evidence="9">The sequence shown here is derived from an EMBL/GenBank/DDBJ whole genome shotgun (WGS) entry which is preliminary data.</text>
</comment>
<accession>A0A4R5AYP8</accession>
<evidence type="ECO:0000256" key="7">
    <source>
        <dbReference type="ARBA" id="ARBA00023136"/>
    </source>
</evidence>
<evidence type="ECO:0000256" key="6">
    <source>
        <dbReference type="ARBA" id="ARBA00022989"/>
    </source>
</evidence>
<keyword evidence="4" id="KW-1003">Cell membrane</keyword>
<dbReference type="GO" id="GO:0022857">
    <property type="term" value="F:transmembrane transporter activity"/>
    <property type="evidence" value="ECO:0007669"/>
    <property type="project" value="InterPro"/>
</dbReference>
<evidence type="ECO:0000256" key="3">
    <source>
        <dbReference type="ARBA" id="ARBA00022448"/>
    </source>
</evidence>
<reference evidence="9 10" key="1">
    <citation type="submission" date="2019-03" db="EMBL/GenBank/DDBJ databases">
        <title>Draft genome sequences of novel Actinobacteria.</title>
        <authorList>
            <person name="Sahin N."/>
            <person name="Ay H."/>
            <person name="Saygin H."/>
        </authorList>
    </citation>
    <scope>NUCLEOTIDE SEQUENCE [LARGE SCALE GENOMIC DNA]</scope>
    <source>
        <strain evidence="9 10">H3C3</strain>
    </source>
</reference>
<dbReference type="RefSeq" id="WP_131899627.1">
    <property type="nucleotide sequence ID" value="NZ_SMKU01000218.1"/>
</dbReference>
<evidence type="ECO:0000256" key="5">
    <source>
        <dbReference type="ARBA" id="ARBA00022692"/>
    </source>
</evidence>
<feature type="transmembrane region" description="Helical" evidence="8">
    <location>
        <begin position="278"/>
        <end position="297"/>
    </location>
</feature>
<dbReference type="OrthoDB" id="9782305at2"/>
<feature type="transmembrane region" description="Helical" evidence="8">
    <location>
        <begin position="118"/>
        <end position="135"/>
    </location>
</feature>
<keyword evidence="6 8" id="KW-1133">Transmembrane helix</keyword>
<dbReference type="AlphaFoldDB" id="A0A4R5AYP8"/>
<gene>
    <name evidence="9" type="ORF">E1298_31210</name>
</gene>
<feature type="transmembrane region" description="Helical" evidence="8">
    <location>
        <begin position="237"/>
        <end position="258"/>
    </location>
</feature>
<feature type="transmembrane region" description="Helical" evidence="8">
    <location>
        <begin position="309"/>
        <end position="327"/>
    </location>
</feature>
<feature type="transmembrane region" description="Helical" evidence="8">
    <location>
        <begin position="62"/>
        <end position="80"/>
    </location>
</feature>
<organism evidence="9 10">
    <name type="scientific">Actinomadura rubrisoli</name>
    <dbReference type="NCBI Taxonomy" id="2530368"/>
    <lineage>
        <taxon>Bacteria</taxon>
        <taxon>Bacillati</taxon>
        <taxon>Actinomycetota</taxon>
        <taxon>Actinomycetes</taxon>
        <taxon>Streptosporangiales</taxon>
        <taxon>Thermomonosporaceae</taxon>
        <taxon>Actinomadura</taxon>
    </lineage>
</organism>
<dbReference type="InterPro" id="IPR037294">
    <property type="entry name" value="ABC_BtuC-like"/>
</dbReference>
<feature type="transmembrane region" description="Helical" evidence="8">
    <location>
        <begin position="197"/>
        <end position="217"/>
    </location>
</feature>
<dbReference type="PANTHER" id="PTHR30472">
    <property type="entry name" value="FERRIC ENTEROBACTIN TRANSPORT SYSTEM PERMEASE PROTEIN"/>
    <property type="match status" value="1"/>
</dbReference>
<evidence type="ECO:0008006" key="11">
    <source>
        <dbReference type="Google" id="ProtNLM"/>
    </source>
</evidence>
<keyword evidence="7 8" id="KW-0472">Membrane</keyword>
<dbReference type="EMBL" id="SMKU01000218">
    <property type="protein sequence ID" value="TDD75822.1"/>
    <property type="molecule type" value="Genomic_DNA"/>
</dbReference>
<feature type="transmembrane region" description="Helical" evidence="8">
    <location>
        <begin position="147"/>
        <end position="170"/>
    </location>
</feature>